<sequence length="382" mass="41271">MAGVGVQDHMVVGPDDHRAYIVIAATVGLTWSILVLLIRLFIRLRIAGPFGWDDTFAVIATFIGSCQTAVVLYAAREGLGVRHNEGYLNDVESALKAYFASTLMYIAAICPAKASMSLLISRVSRQAAGRHSIATNTVTGLIFAWGISSIFTVAFQCGSSRPWDIVNGHCTGVFQRWITIESLSVVLEVLISALAFSLVLGFDMAFRTKFIVVAAFSAQLLVAIPVSFRLIYLRDALRAEPTTTTTANTIEGSSAANDATVLFTVSKLTIATQAVMHFSIMAATFPCFRQFLQAFNNNFGATTKMGTDEAGGGSRSQGITSNNSYAMSTLRAQSERRFGGSAQTTRNHDSDTDVEAVYRPIATCQEGLSTHVDDERSLEQRG</sequence>
<organism evidence="1 2">
    <name type="scientific">Zarea fungicola</name>
    <dbReference type="NCBI Taxonomy" id="93591"/>
    <lineage>
        <taxon>Eukaryota</taxon>
        <taxon>Fungi</taxon>
        <taxon>Dikarya</taxon>
        <taxon>Ascomycota</taxon>
        <taxon>Pezizomycotina</taxon>
        <taxon>Sordariomycetes</taxon>
        <taxon>Hypocreomycetidae</taxon>
        <taxon>Hypocreales</taxon>
        <taxon>Cordycipitaceae</taxon>
        <taxon>Zarea</taxon>
    </lineage>
</organism>
<gene>
    <name evidence="1" type="ORF">NQ176_g6639</name>
</gene>
<comment type="caution">
    <text evidence="1">The sequence shown here is derived from an EMBL/GenBank/DDBJ whole genome shotgun (WGS) entry which is preliminary data.</text>
</comment>
<evidence type="ECO:0000313" key="1">
    <source>
        <dbReference type="EMBL" id="KAJ2973386.1"/>
    </source>
</evidence>
<protein>
    <submittedName>
        <fullName evidence="1">Uncharacterized protein</fullName>
    </submittedName>
</protein>
<dbReference type="Proteomes" id="UP001143910">
    <property type="component" value="Unassembled WGS sequence"/>
</dbReference>
<dbReference type="EMBL" id="JANJQO010000982">
    <property type="protein sequence ID" value="KAJ2973386.1"/>
    <property type="molecule type" value="Genomic_DNA"/>
</dbReference>
<name>A0ACC1N437_9HYPO</name>
<reference evidence="1" key="1">
    <citation type="submission" date="2022-08" db="EMBL/GenBank/DDBJ databases">
        <title>Genome Sequence of Lecanicillium fungicola.</title>
        <authorList>
            <person name="Buettner E."/>
        </authorList>
    </citation>
    <scope>NUCLEOTIDE SEQUENCE</scope>
    <source>
        <strain evidence="1">Babe33</strain>
    </source>
</reference>
<evidence type="ECO:0000313" key="2">
    <source>
        <dbReference type="Proteomes" id="UP001143910"/>
    </source>
</evidence>
<accession>A0ACC1N437</accession>
<proteinExistence type="predicted"/>
<keyword evidence="2" id="KW-1185">Reference proteome</keyword>